<dbReference type="CDD" id="cd11641">
    <property type="entry name" value="Precorrin-4_C11-MT"/>
    <property type="match status" value="1"/>
</dbReference>
<dbReference type="GO" id="GO:0046026">
    <property type="term" value="F:precorrin-4 C11-methyltransferase activity"/>
    <property type="evidence" value="ECO:0007669"/>
    <property type="project" value="InterPro"/>
</dbReference>
<dbReference type="GeneID" id="27137762"/>
<evidence type="ECO:0000256" key="1">
    <source>
        <dbReference type="ARBA" id="ARBA00004953"/>
    </source>
</evidence>
<evidence type="ECO:0000256" key="4">
    <source>
        <dbReference type="ARBA" id="ARBA00022603"/>
    </source>
</evidence>
<evidence type="ECO:0000313" key="10">
    <source>
        <dbReference type="EMBL" id="NQS77385.1"/>
    </source>
</evidence>
<dbReference type="EC" id="2.1.1.-" evidence="9"/>
<dbReference type="Gene3D" id="3.30.950.10">
    <property type="entry name" value="Methyltransferase, Cobalt-precorrin-4 Transmethylase, Domain 2"/>
    <property type="match status" value="1"/>
</dbReference>
<keyword evidence="4 7" id="KW-0489">Methyltransferase</keyword>
<dbReference type="PANTHER" id="PTHR45790">
    <property type="entry name" value="SIROHEME SYNTHASE-RELATED"/>
    <property type="match status" value="1"/>
</dbReference>
<dbReference type="PROSITE" id="PS00839">
    <property type="entry name" value="SUMT_1"/>
    <property type="match status" value="1"/>
</dbReference>
<dbReference type="SUPFAM" id="SSF53790">
    <property type="entry name" value="Tetrapyrrole methylase"/>
    <property type="match status" value="1"/>
</dbReference>
<dbReference type="Proteomes" id="UP000069850">
    <property type="component" value="Chromosome 1"/>
</dbReference>
<name>A0A0X3BN37_9EURY</name>
<reference evidence="9 11" key="1">
    <citation type="submission" date="2016-01" db="EMBL/GenBank/DDBJ databases">
        <authorList>
            <person name="Manzoor S."/>
        </authorList>
    </citation>
    <scope>NUCLEOTIDE SEQUENCE [LARGE SCALE GENOMIC DNA]</scope>
    <source>
        <strain evidence="9">Methanoculleus sp MAB1</strain>
    </source>
</reference>
<dbReference type="Proteomes" id="UP000737555">
    <property type="component" value="Unassembled WGS sequence"/>
</dbReference>
<evidence type="ECO:0000256" key="2">
    <source>
        <dbReference type="ARBA" id="ARBA00005879"/>
    </source>
</evidence>
<keyword evidence="6" id="KW-0949">S-adenosyl-L-methionine</keyword>
<dbReference type="EMBL" id="LT158599">
    <property type="protein sequence ID" value="CVK33240.1"/>
    <property type="molecule type" value="Genomic_DNA"/>
</dbReference>
<dbReference type="Pfam" id="PF00590">
    <property type="entry name" value="TP_methylase"/>
    <property type="match status" value="1"/>
</dbReference>
<feature type="domain" description="Tetrapyrrole methylase" evidence="8">
    <location>
        <begin position="3"/>
        <end position="203"/>
    </location>
</feature>
<dbReference type="RefSeq" id="WP_062266536.1">
    <property type="nucleotide sequence ID" value="NZ_DAIMMY010000060.1"/>
</dbReference>
<evidence type="ECO:0000256" key="3">
    <source>
        <dbReference type="ARBA" id="ARBA00022573"/>
    </source>
</evidence>
<evidence type="ECO:0000256" key="5">
    <source>
        <dbReference type="ARBA" id="ARBA00022679"/>
    </source>
</evidence>
<dbReference type="InterPro" id="IPR014776">
    <property type="entry name" value="4pyrrole_Mease_sub2"/>
</dbReference>
<evidence type="ECO:0000313" key="11">
    <source>
        <dbReference type="Proteomes" id="UP000069850"/>
    </source>
</evidence>
<dbReference type="UniPathway" id="UPA00148"/>
<organism evidence="9 11">
    <name type="scientific">Methanoculleus bourgensis</name>
    <dbReference type="NCBI Taxonomy" id="83986"/>
    <lineage>
        <taxon>Archaea</taxon>
        <taxon>Methanobacteriati</taxon>
        <taxon>Methanobacteriota</taxon>
        <taxon>Stenosarchaea group</taxon>
        <taxon>Methanomicrobia</taxon>
        <taxon>Methanomicrobiales</taxon>
        <taxon>Methanomicrobiaceae</taxon>
        <taxon>Methanoculleus</taxon>
    </lineage>
</organism>
<dbReference type="GO" id="GO:0009236">
    <property type="term" value="P:cobalamin biosynthetic process"/>
    <property type="evidence" value="ECO:0007669"/>
    <property type="project" value="UniProtKB-UniPathway"/>
</dbReference>
<dbReference type="PANTHER" id="PTHR45790:SF4">
    <property type="entry name" value="COBALT-PRECORRIN-4 C(11)-METHYLTRANSFERASE"/>
    <property type="match status" value="1"/>
</dbReference>
<evidence type="ECO:0000259" key="8">
    <source>
        <dbReference type="Pfam" id="PF00590"/>
    </source>
</evidence>
<protein>
    <submittedName>
        <fullName evidence="10">Cobalt-precorrin-4/precorrin-4 C(11)-methyltransferase</fullName>
    </submittedName>
    <submittedName>
        <fullName evidence="9">Putative cobalt-precorrin-4 C(11)-methyltransferase</fullName>
        <ecNumber evidence="9">2.1.1.-</ecNumber>
    </submittedName>
</protein>
<comment type="pathway">
    <text evidence="1">Cofactor biosynthesis; adenosylcobalamin biosynthesis.</text>
</comment>
<accession>A0A0X3BN37</accession>
<dbReference type="InterPro" id="IPR006362">
    <property type="entry name" value="Cbl_synth_CobM/CibF"/>
</dbReference>
<dbReference type="Gene3D" id="3.40.1010.10">
    <property type="entry name" value="Cobalt-precorrin-4 Transmethylase, Domain 1"/>
    <property type="match status" value="1"/>
</dbReference>
<dbReference type="InterPro" id="IPR000878">
    <property type="entry name" value="4pyrrol_Mease"/>
</dbReference>
<dbReference type="InterPro" id="IPR003043">
    <property type="entry name" value="Uropor_MeTrfase_CS"/>
</dbReference>
<sequence length="238" mass="25302">MHKVYIVGAGPGAPDLITVRGMDLLRRADVLIYAGSLVNPALVEESPAGLKLDSWGMRLDEIVDAIEEHVRAGELVVRLHSGDPALYGAIVEQMAELERRGIGAEIVPGVSSLFAAAAALKTQFTLRDVSESLIVTRPAGATLEADLIPEFSRLGQTMVVFLGTEHMEEILARVECPPDTPAAVVYHASWPDQKVVRGTVADIAAKARAAGIERTALIVIGKVVDPATSGFGRSVLYS</sequence>
<evidence type="ECO:0000256" key="7">
    <source>
        <dbReference type="RuleBase" id="RU003960"/>
    </source>
</evidence>
<dbReference type="PROSITE" id="PS00840">
    <property type="entry name" value="SUMT_2"/>
    <property type="match status" value="1"/>
</dbReference>
<evidence type="ECO:0000313" key="9">
    <source>
        <dbReference type="EMBL" id="CVK33240.1"/>
    </source>
</evidence>
<reference evidence="10" key="2">
    <citation type="submission" date="2020-05" db="EMBL/GenBank/DDBJ databases">
        <title>The first insight into the ecology of ammonia-tolerant syntrophic propionate oxidizing bacteria.</title>
        <authorList>
            <person name="Singh A."/>
            <person name="Schnurer A."/>
            <person name="Westerholm M."/>
        </authorList>
    </citation>
    <scope>NUCLEOTIDE SEQUENCE</scope>
    <source>
        <strain evidence="10">MAG54</strain>
    </source>
</reference>
<dbReference type="GO" id="GO:0032259">
    <property type="term" value="P:methylation"/>
    <property type="evidence" value="ECO:0007669"/>
    <property type="project" value="UniProtKB-KW"/>
</dbReference>
<dbReference type="InterPro" id="IPR050161">
    <property type="entry name" value="Siro_Cobalamin_biosynth"/>
</dbReference>
<gene>
    <name evidence="9" type="primary">cbiF</name>
    <name evidence="10" type="ORF">HQQ74_01485</name>
    <name evidence="9" type="ORF">MMAB1_2027</name>
</gene>
<dbReference type="InterPro" id="IPR035996">
    <property type="entry name" value="4pyrrol_Methylase_sf"/>
</dbReference>
<dbReference type="InterPro" id="IPR014777">
    <property type="entry name" value="4pyrrole_Mease_sub1"/>
</dbReference>
<proteinExistence type="inferred from homology"/>
<keyword evidence="3" id="KW-0169">Cobalamin biosynthesis</keyword>
<dbReference type="AlphaFoldDB" id="A0A0X3BN37"/>
<dbReference type="KEGG" id="mema:MMAB1_2027"/>
<dbReference type="OrthoDB" id="6633at2157"/>
<evidence type="ECO:0000256" key="6">
    <source>
        <dbReference type="ARBA" id="ARBA00022691"/>
    </source>
</evidence>
<comment type="similarity">
    <text evidence="2 7">Belongs to the precorrin methyltransferase family.</text>
</comment>
<dbReference type="EMBL" id="JABMJE010000010">
    <property type="protein sequence ID" value="NQS77385.1"/>
    <property type="molecule type" value="Genomic_DNA"/>
</dbReference>
<keyword evidence="5 7" id="KW-0808">Transferase</keyword>